<proteinExistence type="inferred from homology"/>
<dbReference type="PANTHER" id="PTHR11076:SF34">
    <property type="entry name" value="PROTEIN UMUC"/>
    <property type="match status" value="1"/>
</dbReference>
<keyword evidence="2" id="KW-0227">DNA damage</keyword>
<protein>
    <submittedName>
        <fullName evidence="8">Y-family DNA polymerase</fullName>
    </submittedName>
</protein>
<evidence type="ECO:0000256" key="1">
    <source>
        <dbReference type="ARBA" id="ARBA00010945"/>
    </source>
</evidence>
<reference evidence="8" key="1">
    <citation type="submission" date="2019-01" db="EMBL/GenBank/DDBJ databases">
        <title>Complete genome sequence of Bifidobacterium gallinarum CACC 514.</title>
        <authorList>
            <person name="Jung M."/>
        </authorList>
    </citation>
    <scope>NUCLEOTIDE SEQUENCE [LARGE SCALE GENOMIC DNA]</scope>
    <source>
        <strain evidence="8">CACC 514</strain>
    </source>
</reference>
<name>A0A4P6DST9_9BIFI</name>
<evidence type="ECO:0000256" key="4">
    <source>
        <dbReference type="ARBA" id="ARBA00023204"/>
    </source>
</evidence>
<dbReference type="Proteomes" id="UP000293589">
    <property type="component" value="Chromosome"/>
</dbReference>
<dbReference type="Pfam" id="PF11799">
    <property type="entry name" value="IMS_C"/>
    <property type="match status" value="1"/>
</dbReference>
<dbReference type="PROSITE" id="PS50173">
    <property type="entry name" value="UMUC"/>
    <property type="match status" value="1"/>
</dbReference>
<evidence type="ECO:0000313" key="8">
    <source>
        <dbReference type="EMBL" id="QAY33003.1"/>
    </source>
</evidence>
<dbReference type="SUPFAM" id="SSF56672">
    <property type="entry name" value="DNA/RNA polymerases"/>
    <property type="match status" value="1"/>
</dbReference>
<dbReference type="Pfam" id="PF00817">
    <property type="entry name" value="IMS"/>
    <property type="match status" value="1"/>
</dbReference>
<dbReference type="GO" id="GO:0005829">
    <property type="term" value="C:cytosol"/>
    <property type="evidence" value="ECO:0007669"/>
    <property type="project" value="TreeGrafter"/>
</dbReference>
<dbReference type="InterPro" id="IPR001126">
    <property type="entry name" value="UmuC"/>
</dbReference>
<evidence type="ECO:0000256" key="3">
    <source>
        <dbReference type="ARBA" id="ARBA00023199"/>
    </source>
</evidence>
<dbReference type="Gene3D" id="3.40.1170.60">
    <property type="match status" value="1"/>
</dbReference>
<organism evidence="8">
    <name type="scientific">Bifidobacterium pullorum subsp. gallinarum</name>
    <dbReference type="NCBI Taxonomy" id="78344"/>
    <lineage>
        <taxon>Bacteria</taxon>
        <taxon>Bacillati</taxon>
        <taxon>Actinomycetota</taxon>
        <taxon>Actinomycetes</taxon>
        <taxon>Bifidobacteriales</taxon>
        <taxon>Bifidobacteriaceae</taxon>
        <taxon>Bifidobacterium</taxon>
    </lineage>
</organism>
<dbReference type="Pfam" id="PF13438">
    <property type="entry name" value="DUF4113"/>
    <property type="match status" value="1"/>
</dbReference>
<dbReference type="GO" id="GO:0003684">
    <property type="term" value="F:damaged DNA binding"/>
    <property type="evidence" value="ECO:0007669"/>
    <property type="project" value="InterPro"/>
</dbReference>
<comment type="similarity">
    <text evidence="1">Belongs to the DNA polymerase type-Y family.</text>
</comment>
<keyword evidence="4" id="KW-0234">DNA repair</keyword>
<dbReference type="InterPro" id="IPR043502">
    <property type="entry name" value="DNA/RNA_pol_sf"/>
</dbReference>
<gene>
    <name evidence="8" type="ORF">ESN35_05995</name>
</gene>
<dbReference type="PANTHER" id="PTHR11076">
    <property type="entry name" value="DNA REPAIR POLYMERASE UMUC / TRANSFERASE FAMILY MEMBER"/>
    <property type="match status" value="1"/>
</dbReference>
<evidence type="ECO:0000256" key="6">
    <source>
        <dbReference type="ARBA" id="ARBA00025589"/>
    </source>
</evidence>
<evidence type="ECO:0000256" key="2">
    <source>
        <dbReference type="ARBA" id="ARBA00022763"/>
    </source>
</evidence>
<dbReference type="GO" id="GO:0003887">
    <property type="term" value="F:DNA-directed DNA polymerase activity"/>
    <property type="evidence" value="ECO:0007669"/>
    <property type="project" value="TreeGrafter"/>
</dbReference>
<dbReference type="KEGG" id="bgx:ESN35_05995"/>
<dbReference type="Gene3D" id="1.10.150.20">
    <property type="entry name" value="5' to 3' exonuclease, C-terminal subdomain"/>
    <property type="match status" value="1"/>
</dbReference>
<dbReference type="Gene3D" id="3.30.70.270">
    <property type="match status" value="1"/>
</dbReference>
<accession>A0A4P6DST9</accession>
<dbReference type="InterPro" id="IPR017961">
    <property type="entry name" value="DNA_pol_Y-fam_little_finger"/>
</dbReference>
<evidence type="ECO:0000259" key="7">
    <source>
        <dbReference type="PROSITE" id="PS50173"/>
    </source>
</evidence>
<dbReference type="AlphaFoldDB" id="A0A4P6DST9"/>
<comment type="function">
    <text evidence="6">Poorly processive, error-prone DNA polymerase involved in untargeted mutagenesis. Copies undamaged DNA at stalled replication forks, which arise in vivo from mismatched or misaligned primer ends. These misaligned primers can be extended by PolIV. Exhibits no 3'-5' exonuclease (proofreading) activity. May be involved in translesional synthesis, in conjunction with the beta clamp from PolIII.</text>
</comment>
<keyword evidence="3" id="KW-0741">SOS mutagenesis</keyword>
<sequence length="434" mass="47874">MVTAGFVLADADSFYASCERVFDPALAGRPVVVLSNNDGCVVARSREAKTLGIPEGQPWFKLREFARMHGVTARSSNYELYASISRRMMRVMDRWLPGRVAYSIDECFLDPPRADADRTLRLMRHAILRGVGVPVTVTMAPTRTLAKLLSHWAKHEPGTGGAAVWDDLDPTLRETIMRSTPVGDVWGVGRRNAPRLTAMGLTDAMRLRDADQTAIRRRFGVNLARTVLELNGVPCVELAGGDAVDGRREHMIVYSRMFGRPVTDMDGLRAVAGVHAQHAAVRLRRQGSLARLVGAWAATSPYRADYRTAGGWLRPEDPTDDPSEIARLAARILAGHCPTGLRWARAAVILADLTDRDTYMTLPGLEPRLDEGLADAIDRINHRYGAMHAGIGYAGLRGRGRDDADTGADWRMRRTMLSPRATTRWDEIAIARAT</sequence>
<feature type="domain" description="UmuC" evidence="7">
    <location>
        <begin position="6"/>
        <end position="189"/>
    </location>
</feature>
<keyword evidence="5" id="KW-0742">SOS response</keyword>
<evidence type="ECO:0000256" key="5">
    <source>
        <dbReference type="ARBA" id="ARBA00023236"/>
    </source>
</evidence>
<dbReference type="InterPro" id="IPR025188">
    <property type="entry name" value="DUF4113"/>
</dbReference>
<dbReference type="InterPro" id="IPR043128">
    <property type="entry name" value="Rev_trsase/Diguanyl_cyclase"/>
</dbReference>
<dbReference type="EMBL" id="CP035464">
    <property type="protein sequence ID" value="QAY33003.1"/>
    <property type="molecule type" value="Genomic_DNA"/>
</dbReference>
<dbReference type="GO" id="GO:0042276">
    <property type="term" value="P:error-prone translesion synthesis"/>
    <property type="evidence" value="ECO:0007669"/>
    <property type="project" value="TreeGrafter"/>
</dbReference>
<dbReference type="InterPro" id="IPR050116">
    <property type="entry name" value="DNA_polymerase-Y"/>
</dbReference>
<dbReference type="GO" id="GO:0009432">
    <property type="term" value="P:SOS response"/>
    <property type="evidence" value="ECO:0007669"/>
    <property type="project" value="UniProtKB-KW"/>
</dbReference>
<dbReference type="GO" id="GO:0006281">
    <property type="term" value="P:DNA repair"/>
    <property type="evidence" value="ECO:0007669"/>
    <property type="project" value="UniProtKB-KW"/>
</dbReference>
<dbReference type="CDD" id="cd01700">
    <property type="entry name" value="PolY_Pol_V_umuC"/>
    <property type="match status" value="1"/>
</dbReference>